<organism evidence="1 2">
    <name type="scientific">Liparis tanakae</name>
    <name type="common">Tanaka's snailfish</name>
    <dbReference type="NCBI Taxonomy" id="230148"/>
    <lineage>
        <taxon>Eukaryota</taxon>
        <taxon>Metazoa</taxon>
        <taxon>Chordata</taxon>
        <taxon>Craniata</taxon>
        <taxon>Vertebrata</taxon>
        <taxon>Euteleostomi</taxon>
        <taxon>Actinopterygii</taxon>
        <taxon>Neopterygii</taxon>
        <taxon>Teleostei</taxon>
        <taxon>Neoteleostei</taxon>
        <taxon>Acanthomorphata</taxon>
        <taxon>Eupercaria</taxon>
        <taxon>Perciformes</taxon>
        <taxon>Cottioidei</taxon>
        <taxon>Cottales</taxon>
        <taxon>Liparidae</taxon>
        <taxon>Liparis</taxon>
    </lineage>
</organism>
<reference evidence="1 2" key="1">
    <citation type="submission" date="2019-03" db="EMBL/GenBank/DDBJ databases">
        <title>First draft genome of Liparis tanakae, snailfish: a comprehensive survey of snailfish specific genes.</title>
        <authorList>
            <person name="Kim W."/>
            <person name="Song I."/>
            <person name="Jeong J.-H."/>
            <person name="Kim D."/>
            <person name="Kim S."/>
            <person name="Ryu S."/>
            <person name="Song J.Y."/>
            <person name="Lee S.K."/>
        </authorList>
    </citation>
    <scope>NUCLEOTIDE SEQUENCE [LARGE SCALE GENOMIC DNA]</scope>
    <source>
        <tissue evidence="1">Muscle</tissue>
    </source>
</reference>
<evidence type="ECO:0000313" key="2">
    <source>
        <dbReference type="Proteomes" id="UP000314294"/>
    </source>
</evidence>
<dbReference type="EMBL" id="SRLO01000002">
    <property type="protein sequence ID" value="TNN89158.1"/>
    <property type="molecule type" value="Genomic_DNA"/>
</dbReference>
<name>A0A4Z2JHP2_9TELE</name>
<dbReference type="AlphaFoldDB" id="A0A4Z2JHP2"/>
<evidence type="ECO:0000313" key="1">
    <source>
        <dbReference type="EMBL" id="TNN89158.1"/>
    </source>
</evidence>
<sequence length="145" mass="15514">MRSVSAQVDAGAALQRGGGSARVSRGGSASVGGSYKVSFASANETEPDWPMSPWQQAISTSLSATLAATVVCLLGQWAPNMRRLGFHHTLPPSPPRICSSIDCDSLPFCLRPLLEWLEKPLLFGDERNAEGKTNSTEPLSSNQER</sequence>
<protein>
    <submittedName>
        <fullName evidence="1">Uncharacterized protein</fullName>
    </submittedName>
</protein>
<gene>
    <name evidence="1" type="ORF">EYF80_000446</name>
</gene>
<dbReference type="Proteomes" id="UP000314294">
    <property type="component" value="Unassembled WGS sequence"/>
</dbReference>
<comment type="caution">
    <text evidence="1">The sequence shown here is derived from an EMBL/GenBank/DDBJ whole genome shotgun (WGS) entry which is preliminary data.</text>
</comment>
<accession>A0A4Z2JHP2</accession>
<keyword evidence="2" id="KW-1185">Reference proteome</keyword>
<proteinExistence type="predicted"/>